<dbReference type="EMBL" id="RRCN01000001">
    <property type="protein sequence ID" value="RRJ66407.1"/>
    <property type="molecule type" value="Genomic_DNA"/>
</dbReference>
<dbReference type="RefSeq" id="WP_128634193.1">
    <property type="nucleotide sequence ID" value="NZ_RRCN01000001.1"/>
</dbReference>
<proteinExistence type="predicted"/>
<feature type="coiled-coil region" evidence="1">
    <location>
        <begin position="129"/>
        <end position="181"/>
    </location>
</feature>
<sequence>MPDLITQLQYNDPITIIMRKGTDDDPYKDRADSLVVQSNGMITLLEIPSITDRVHISGMVEIDQEVYEKRPRLAPNEFLVNYSIGSIQVHESLIGKAILCRYKGRGLILYPASRIYALVSRNPDIVVTLQDYIDEIERKLAENNQLIGRVEELISETRLVIEESQKSTDNANRAADEADRARDLALDAYKTTKLAFKTAVADMKELYATYPHPEVGWTVQTYKDGKRYRYDGNDWVLIDIFGENIQPVSEYKDGLMSVAEHLKLKSFPSTLNERVIVIYLDGVLEFGVQQQIIPFLYDGELLSVNAVCKVSGDTETFINIEKSRNFMDWTGVLDKKLHFKALEYADDKTATIKTKTVNKGDMFRVNVEDLGINVQSMSIYLVIRTK</sequence>
<organism evidence="2 3">
    <name type="scientific">Paenibacillus oralis</name>
    <dbReference type="NCBI Taxonomy" id="2490856"/>
    <lineage>
        <taxon>Bacteria</taxon>
        <taxon>Bacillati</taxon>
        <taxon>Bacillota</taxon>
        <taxon>Bacilli</taxon>
        <taxon>Bacillales</taxon>
        <taxon>Paenibacillaceae</taxon>
        <taxon>Paenibacillus</taxon>
    </lineage>
</organism>
<name>A0A3P3U7R4_9BACL</name>
<keyword evidence="3" id="KW-1185">Reference proteome</keyword>
<dbReference type="AlphaFoldDB" id="A0A3P3U7R4"/>
<evidence type="ECO:0000313" key="3">
    <source>
        <dbReference type="Proteomes" id="UP000267017"/>
    </source>
</evidence>
<keyword evidence="1" id="KW-0175">Coiled coil</keyword>
<dbReference type="OrthoDB" id="2587776at2"/>
<accession>A0A3P3U7R4</accession>
<evidence type="ECO:0000313" key="2">
    <source>
        <dbReference type="EMBL" id="RRJ66407.1"/>
    </source>
</evidence>
<reference evidence="2 3" key="1">
    <citation type="submission" date="2018-11" db="EMBL/GenBank/DDBJ databases">
        <title>Genome sequencing of Paenibacillus sp. KCOM 3021 (= ChDC PVNT-B20).</title>
        <authorList>
            <person name="Kook J.-K."/>
            <person name="Park S.-N."/>
            <person name="Lim Y.K."/>
        </authorList>
    </citation>
    <scope>NUCLEOTIDE SEQUENCE [LARGE SCALE GENOMIC DNA]</scope>
    <source>
        <strain evidence="2 3">KCOM 3021</strain>
    </source>
</reference>
<dbReference type="Proteomes" id="UP000267017">
    <property type="component" value="Unassembled WGS sequence"/>
</dbReference>
<evidence type="ECO:0000256" key="1">
    <source>
        <dbReference type="SAM" id="Coils"/>
    </source>
</evidence>
<comment type="caution">
    <text evidence="2">The sequence shown here is derived from an EMBL/GenBank/DDBJ whole genome shotgun (WGS) entry which is preliminary data.</text>
</comment>
<protein>
    <submittedName>
        <fullName evidence="2">Uncharacterized protein</fullName>
    </submittedName>
</protein>
<gene>
    <name evidence="2" type="ORF">EHV15_28405</name>
</gene>